<evidence type="ECO:0008006" key="3">
    <source>
        <dbReference type="Google" id="ProtNLM"/>
    </source>
</evidence>
<evidence type="ECO:0000313" key="1">
    <source>
        <dbReference type="EMBL" id="GKV39620.1"/>
    </source>
</evidence>
<dbReference type="EMBL" id="BPVZ01000135">
    <property type="protein sequence ID" value="GKV39620.1"/>
    <property type="molecule type" value="Genomic_DNA"/>
</dbReference>
<dbReference type="Proteomes" id="UP001054252">
    <property type="component" value="Unassembled WGS sequence"/>
</dbReference>
<accession>A0AAV5LQ70</accession>
<dbReference type="AlphaFoldDB" id="A0AAV5LQ70"/>
<protein>
    <recommendedName>
        <fullName evidence="3">Retrotransposon gag protein</fullName>
    </recommendedName>
</protein>
<evidence type="ECO:0000313" key="2">
    <source>
        <dbReference type="Proteomes" id="UP001054252"/>
    </source>
</evidence>
<sequence length="137" mass="15241">MSTSSSSRTNSNNATGRSKLEALSIASQVRTLAQDMEETRQGLRAIEKAIVSFMNTIEKGRQRQPELMYTTSVEKAFAEEIIKELVPINFKTPQLAEYDGTQDPVEHVQGFRMVMMVHGASDALLCKQFPTTSRKAA</sequence>
<comment type="caution">
    <text evidence="1">The sequence shown here is derived from an EMBL/GenBank/DDBJ whole genome shotgun (WGS) entry which is preliminary data.</text>
</comment>
<organism evidence="1 2">
    <name type="scientific">Rubroshorea leprosula</name>
    <dbReference type="NCBI Taxonomy" id="152421"/>
    <lineage>
        <taxon>Eukaryota</taxon>
        <taxon>Viridiplantae</taxon>
        <taxon>Streptophyta</taxon>
        <taxon>Embryophyta</taxon>
        <taxon>Tracheophyta</taxon>
        <taxon>Spermatophyta</taxon>
        <taxon>Magnoliopsida</taxon>
        <taxon>eudicotyledons</taxon>
        <taxon>Gunneridae</taxon>
        <taxon>Pentapetalae</taxon>
        <taxon>rosids</taxon>
        <taxon>malvids</taxon>
        <taxon>Malvales</taxon>
        <taxon>Dipterocarpaceae</taxon>
        <taxon>Rubroshorea</taxon>
    </lineage>
</organism>
<keyword evidence="2" id="KW-1185">Reference proteome</keyword>
<reference evidence="1 2" key="1">
    <citation type="journal article" date="2021" name="Commun. Biol.">
        <title>The genome of Shorea leprosula (Dipterocarpaceae) highlights the ecological relevance of drought in aseasonal tropical rainforests.</title>
        <authorList>
            <person name="Ng K.K.S."/>
            <person name="Kobayashi M.J."/>
            <person name="Fawcett J.A."/>
            <person name="Hatakeyama M."/>
            <person name="Paape T."/>
            <person name="Ng C.H."/>
            <person name="Ang C.C."/>
            <person name="Tnah L.H."/>
            <person name="Lee C.T."/>
            <person name="Nishiyama T."/>
            <person name="Sese J."/>
            <person name="O'Brien M.J."/>
            <person name="Copetti D."/>
            <person name="Mohd Noor M.I."/>
            <person name="Ong R.C."/>
            <person name="Putra M."/>
            <person name="Sireger I.Z."/>
            <person name="Indrioko S."/>
            <person name="Kosugi Y."/>
            <person name="Izuno A."/>
            <person name="Isagi Y."/>
            <person name="Lee S.L."/>
            <person name="Shimizu K.K."/>
        </authorList>
    </citation>
    <scope>NUCLEOTIDE SEQUENCE [LARGE SCALE GENOMIC DNA]</scope>
    <source>
        <strain evidence="1">214</strain>
    </source>
</reference>
<name>A0AAV5LQ70_9ROSI</name>
<gene>
    <name evidence="1" type="ORF">SLEP1_g47367</name>
</gene>
<proteinExistence type="predicted"/>